<comment type="caution">
    <text evidence="1">The sequence shown here is derived from an EMBL/GenBank/DDBJ whole genome shotgun (WGS) entry which is preliminary data.</text>
</comment>
<organism evidence="1">
    <name type="scientific">marine sediment metagenome</name>
    <dbReference type="NCBI Taxonomy" id="412755"/>
    <lineage>
        <taxon>unclassified sequences</taxon>
        <taxon>metagenomes</taxon>
        <taxon>ecological metagenomes</taxon>
    </lineage>
</organism>
<protein>
    <submittedName>
        <fullName evidence="1">Uncharacterized protein</fullName>
    </submittedName>
</protein>
<name>X0UXC7_9ZZZZ</name>
<reference evidence="1" key="1">
    <citation type="journal article" date="2014" name="Front. Microbiol.">
        <title>High frequency of phylogenetically diverse reductive dehalogenase-homologous genes in deep subseafloor sedimentary metagenomes.</title>
        <authorList>
            <person name="Kawai M."/>
            <person name="Futagami T."/>
            <person name="Toyoda A."/>
            <person name="Takaki Y."/>
            <person name="Nishi S."/>
            <person name="Hori S."/>
            <person name="Arai W."/>
            <person name="Tsubouchi T."/>
            <person name="Morono Y."/>
            <person name="Uchiyama I."/>
            <person name="Ito T."/>
            <person name="Fujiyama A."/>
            <person name="Inagaki F."/>
            <person name="Takami H."/>
        </authorList>
    </citation>
    <scope>NUCLEOTIDE SEQUENCE</scope>
    <source>
        <strain evidence="1">Expedition CK06-06</strain>
    </source>
</reference>
<evidence type="ECO:0000313" key="1">
    <source>
        <dbReference type="EMBL" id="GAG03867.1"/>
    </source>
</evidence>
<sequence length="51" mass="5844">MFVLVHYTGAYEPIEHYGPFDMDDEAREFAKELPGRISVFPLRKPDKSDAG</sequence>
<dbReference type="EMBL" id="BARS01021462">
    <property type="protein sequence ID" value="GAG03867.1"/>
    <property type="molecule type" value="Genomic_DNA"/>
</dbReference>
<dbReference type="AlphaFoldDB" id="X0UXC7"/>
<proteinExistence type="predicted"/>
<gene>
    <name evidence="1" type="ORF">S01H1_34464</name>
</gene>
<accession>X0UXC7</accession>